<feature type="domain" description="HTH cro/C1-type" evidence="1">
    <location>
        <begin position="15"/>
        <end position="68"/>
    </location>
</feature>
<protein>
    <submittedName>
        <fullName evidence="2">Transcriptional regulator</fullName>
    </submittedName>
</protein>
<dbReference type="InterPro" id="IPR010982">
    <property type="entry name" value="Lambda_DNA-bd_dom_sf"/>
</dbReference>
<dbReference type="CDD" id="cd00093">
    <property type="entry name" value="HTH_XRE"/>
    <property type="match status" value="1"/>
</dbReference>
<dbReference type="PROSITE" id="PS50943">
    <property type="entry name" value="HTH_CROC1"/>
    <property type="match status" value="1"/>
</dbReference>
<dbReference type="SUPFAM" id="SSF47413">
    <property type="entry name" value="lambda repressor-like DNA-binding domains"/>
    <property type="match status" value="1"/>
</dbReference>
<dbReference type="EMBL" id="BMNC01000005">
    <property type="protein sequence ID" value="GGN00551.1"/>
    <property type="molecule type" value="Genomic_DNA"/>
</dbReference>
<dbReference type="Gene3D" id="1.10.260.40">
    <property type="entry name" value="lambda repressor-like DNA-binding domains"/>
    <property type="match status" value="1"/>
</dbReference>
<dbReference type="Pfam" id="PF13560">
    <property type="entry name" value="HTH_31"/>
    <property type="match status" value="1"/>
</dbReference>
<proteinExistence type="predicted"/>
<sequence length="270" mass="30911">MAEPTFRQRRLGEALKLLRERSGLSQREASDRIDYNVPKLSRIENGQVPDIHALRTILDVYGVIGDELEPYLEMWKLAKEKGWWKQYRIEDQGYISLEHDASTVREFQPNHIPGMIQSKGYMRTLFAGSRAQRSKKWIDDQIAIRHRRQRRLVGDSPISYHAIVTEAALRYADRDQLLHINQVGLLPNVTVQVVLDMAGLHDGHNGGFNLLDFPYAGDPKILYIEHTGGSLHIDDPARVKTTTLTFKHLSKLALTPEESAAWIERLAAER</sequence>
<dbReference type="InterPro" id="IPR043917">
    <property type="entry name" value="DUF5753"/>
</dbReference>
<comment type="caution">
    <text evidence="2">The sequence shown here is derived from an EMBL/GenBank/DDBJ whole genome shotgun (WGS) entry which is preliminary data.</text>
</comment>
<evidence type="ECO:0000313" key="2">
    <source>
        <dbReference type="EMBL" id="GGN00551.1"/>
    </source>
</evidence>
<dbReference type="RefSeq" id="WP_189156591.1">
    <property type="nucleotide sequence ID" value="NZ_BMNC01000005.1"/>
</dbReference>
<dbReference type="InterPro" id="IPR001387">
    <property type="entry name" value="Cro/C1-type_HTH"/>
</dbReference>
<keyword evidence="3" id="KW-1185">Reference proteome</keyword>
<evidence type="ECO:0000313" key="3">
    <source>
        <dbReference type="Proteomes" id="UP000597656"/>
    </source>
</evidence>
<name>A0ABQ2I4T3_9PSEU</name>
<gene>
    <name evidence="2" type="ORF">GCM10011609_43740</name>
</gene>
<dbReference type="SMART" id="SM00530">
    <property type="entry name" value="HTH_XRE"/>
    <property type="match status" value="1"/>
</dbReference>
<dbReference type="Pfam" id="PF19054">
    <property type="entry name" value="DUF5753"/>
    <property type="match status" value="1"/>
</dbReference>
<organism evidence="2 3">
    <name type="scientific">Lentzea pudingi</name>
    <dbReference type="NCBI Taxonomy" id="1789439"/>
    <lineage>
        <taxon>Bacteria</taxon>
        <taxon>Bacillati</taxon>
        <taxon>Actinomycetota</taxon>
        <taxon>Actinomycetes</taxon>
        <taxon>Pseudonocardiales</taxon>
        <taxon>Pseudonocardiaceae</taxon>
        <taxon>Lentzea</taxon>
    </lineage>
</organism>
<accession>A0ABQ2I4T3</accession>
<dbReference type="Proteomes" id="UP000597656">
    <property type="component" value="Unassembled WGS sequence"/>
</dbReference>
<evidence type="ECO:0000259" key="1">
    <source>
        <dbReference type="PROSITE" id="PS50943"/>
    </source>
</evidence>
<reference evidence="3" key="1">
    <citation type="journal article" date="2019" name="Int. J. Syst. Evol. Microbiol.">
        <title>The Global Catalogue of Microorganisms (GCM) 10K type strain sequencing project: providing services to taxonomists for standard genome sequencing and annotation.</title>
        <authorList>
            <consortium name="The Broad Institute Genomics Platform"/>
            <consortium name="The Broad Institute Genome Sequencing Center for Infectious Disease"/>
            <person name="Wu L."/>
            <person name="Ma J."/>
        </authorList>
    </citation>
    <scope>NUCLEOTIDE SEQUENCE [LARGE SCALE GENOMIC DNA]</scope>
    <source>
        <strain evidence="3">CGMCC 4.7319</strain>
    </source>
</reference>